<comment type="caution">
    <text evidence="1">The sequence shown here is derived from an EMBL/GenBank/DDBJ whole genome shotgun (WGS) entry which is preliminary data.</text>
</comment>
<dbReference type="Proteomes" id="UP000076486">
    <property type="component" value="Unassembled WGS sequence"/>
</dbReference>
<dbReference type="EMBL" id="AUYC01000015">
    <property type="protein sequence ID" value="KZN65732.1"/>
    <property type="molecule type" value="Genomic_DNA"/>
</dbReference>
<organism evidence="1 2">
    <name type="scientific">Pseudoalteromonas luteoviolacea CPMOR-1</name>
    <dbReference type="NCBI Taxonomy" id="1365248"/>
    <lineage>
        <taxon>Bacteria</taxon>
        <taxon>Pseudomonadati</taxon>
        <taxon>Pseudomonadota</taxon>
        <taxon>Gammaproteobacteria</taxon>
        <taxon>Alteromonadales</taxon>
        <taxon>Pseudoalteromonadaceae</taxon>
        <taxon>Pseudoalteromonas</taxon>
    </lineage>
</organism>
<sequence>MSLEQDIANVVSAAEQLTGIVDTKIEDINNTVNGKVAQMESRVTQKESELDETISGQISKVDAALDNLAIIGNGERGTRAIGVANYFTSGNGPAKIHFRLPLNVLQHNEMFHIKVIGHAYHQAEAVDATFVGYSFPNVEGVYLPQATGTHLPTIYVGSDNHIYCRLSFEKCHFLTLSVDTMRVGNGRLIKHGDIEIINDPAEQL</sequence>
<proteinExistence type="predicted"/>
<dbReference type="RefSeq" id="WP_063367007.1">
    <property type="nucleotide sequence ID" value="NZ_AUYC01000015.1"/>
</dbReference>
<name>A0A167M370_9GAMM</name>
<reference evidence="1 2" key="1">
    <citation type="submission" date="2013-07" db="EMBL/GenBank/DDBJ databases">
        <title>Comparative Genomic and Metabolomic Analysis of Twelve Strains of Pseudoalteromonas luteoviolacea.</title>
        <authorList>
            <person name="Vynne N.G."/>
            <person name="Mansson M."/>
            <person name="Gram L."/>
        </authorList>
    </citation>
    <scope>NUCLEOTIDE SEQUENCE [LARGE SCALE GENOMIC DNA]</scope>
    <source>
        <strain evidence="1 2">CPMOR-1</strain>
    </source>
</reference>
<evidence type="ECO:0000313" key="2">
    <source>
        <dbReference type="Proteomes" id="UP000076486"/>
    </source>
</evidence>
<accession>A0A167M370</accession>
<protein>
    <submittedName>
        <fullName evidence="1">Uncharacterized protein</fullName>
    </submittedName>
</protein>
<evidence type="ECO:0000313" key="1">
    <source>
        <dbReference type="EMBL" id="KZN65732.1"/>
    </source>
</evidence>
<dbReference type="PATRIC" id="fig|1365248.3.peg.1075"/>
<dbReference type="AlphaFoldDB" id="A0A167M370"/>
<gene>
    <name evidence="1" type="ORF">N473_11950</name>
</gene>